<accession>A0ABS5DZF8</accession>
<keyword evidence="1" id="KW-0812">Transmembrane</keyword>
<evidence type="ECO:0000313" key="2">
    <source>
        <dbReference type="EMBL" id="MBQ0936449.1"/>
    </source>
</evidence>
<gene>
    <name evidence="2" type="ORF">KAK11_13995</name>
</gene>
<keyword evidence="1" id="KW-0472">Membrane</keyword>
<name>A0ABS5DZF8_9BURK</name>
<evidence type="ECO:0000256" key="1">
    <source>
        <dbReference type="SAM" id="Phobius"/>
    </source>
</evidence>
<sequence length="149" mass="16391">MSTPSSSKSGWTTLIWVVVGLLAALWSGGAWLFSSLLSWVVDTASASPAADWAAVFKTWEPPPWLLQLSAWMGWGDVAQWQSLAQALMEGLSTSWPWLAEALSWLQPVLWVLWAVGVLALLVLGGVLHAWVRWMIRQSQPRPTSPQVVA</sequence>
<proteinExistence type="predicted"/>
<comment type="caution">
    <text evidence="2">The sequence shown here is derived from an EMBL/GenBank/DDBJ whole genome shotgun (WGS) entry which is preliminary data.</text>
</comment>
<dbReference type="Proteomes" id="UP000672097">
    <property type="component" value="Unassembled WGS sequence"/>
</dbReference>
<dbReference type="RefSeq" id="WP_210809803.1">
    <property type="nucleotide sequence ID" value="NZ_JAGQDG010000005.1"/>
</dbReference>
<evidence type="ECO:0000313" key="3">
    <source>
        <dbReference type="Proteomes" id="UP000672097"/>
    </source>
</evidence>
<keyword evidence="1" id="KW-1133">Transmembrane helix</keyword>
<dbReference type="EMBL" id="JAGQDG010000005">
    <property type="protein sequence ID" value="MBQ0936449.1"/>
    <property type="molecule type" value="Genomic_DNA"/>
</dbReference>
<keyword evidence="3" id="KW-1185">Reference proteome</keyword>
<feature type="transmembrane region" description="Helical" evidence="1">
    <location>
        <begin position="12"/>
        <end position="33"/>
    </location>
</feature>
<reference evidence="2 3" key="1">
    <citation type="submission" date="2021-04" db="EMBL/GenBank/DDBJ databases">
        <title>The genome sequence of type strain Ideonella paludis KCTC 32238.</title>
        <authorList>
            <person name="Liu Y."/>
        </authorList>
    </citation>
    <scope>NUCLEOTIDE SEQUENCE [LARGE SCALE GENOMIC DNA]</scope>
    <source>
        <strain evidence="2 3">KCTC 32238</strain>
    </source>
</reference>
<feature type="transmembrane region" description="Helical" evidence="1">
    <location>
        <begin position="110"/>
        <end position="131"/>
    </location>
</feature>
<organism evidence="2 3">
    <name type="scientific">Ideonella paludis</name>
    <dbReference type="NCBI Taxonomy" id="1233411"/>
    <lineage>
        <taxon>Bacteria</taxon>
        <taxon>Pseudomonadati</taxon>
        <taxon>Pseudomonadota</taxon>
        <taxon>Betaproteobacteria</taxon>
        <taxon>Burkholderiales</taxon>
        <taxon>Sphaerotilaceae</taxon>
        <taxon>Ideonella</taxon>
    </lineage>
</organism>
<protein>
    <submittedName>
        <fullName evidence="2">Uncharacterized protein</fullName>
    </submittedName>
</protein>